<evidence type="ECO:0000259" key="9">
    <source>
        <dbReference type="Pfam" id="PF13358"/>
    </source>
</evidence>
<proteinExistence type="inferred from homology"/>
<dbReference type="InterPro" id="IPR007577">
    <property type="entry name" value="GlycoTrfase_DXD_sugar-bd_CS"/>
</dbReference>
<dbReference type="InterPro" id="IPR029044">
    <property type="entry name" value="Nucleotide-diphossugar_trans"/>
</dbReference>
<dbReference type="Proteomes" id="UP001176940">
    <property type="component" value="Unassembled WGS sequence"/>
</dbReference>
<keyword evidence="11" id="KW-1185">Reference proteome</keyword>
<feature type="non-terminal residue" evidence="10">
    <location>
        <position position="417"/>
    </location>
</feature>
<evidence type="ECO:0000256" key="6">
    <source>
        <dbReference type="ARBA" id="ARBA00023136"/>
    </source>
</evidence>
<keyword evidence="4" id="KW-0808">Transferase</keyword>
<evidence type="ECO:0000313" key="10">
    <source>
        <dbReference type="EMBL" id="CAJ0967841.1"/>
    </source>
</evidence>
<dbReference type="InterPro" id="IPR007652">
    <property type="entry name" value="A1-4-GlycosylTfrase_dom"/>
</dbReference>
<keyword evidence="5" id="KW-0333">Golgi apparatus</keyword>
<dbReference type="SUPFAM" id="SSF53448">
    <property type="entry name" value="Nucleotide-diphospho-sugar transferases"/>
    <property type="match status" value="1"/>
</dbReference>
<evidence type="ECO:0000256" key="3">
    <source>
        <dbReference type="ARBA" id="ARBA00022676"/>
    </source>
</evidence>
<dbReference type="PANTHER" id="PTHR12042:SF16">
    <property type="entry name" value="ALPHA-1,4-N-ACETYLGLUCOSAMINYLTRANSFERASE"/>
    <property type="match status" value="1"/>
</dbReference>
<evidence type="ECO:0008006" key="12">
    <source>
        <dbReference type="Google" id="ProtNLM"/>
    </source>
</evidence>
<reference evidence="10" key="1">
    <citation type="submission" date="2023-07" db="EMBL/GenBank/DDBJ databases">
        <authorList>
            <person name="Stuckert A."/>
        </authorList>
    </citation>
    <scope>NUCLEOTIDE SEQUENCE</scope>
</reference>
<comment type="caution">
    <text evidence="10">The sequence shown here is derived from an EMBL/GenBank/DDBJ whole genome shotgun (WGS) entry which is preliminary data.</text>
</comment>
<evidence type="ECO:0000256" key="1">
    <source>
        <dbReference type="ARBA" id="ARBA00004323"/>
    </source>
</evidence>
<protein>
    <recommendedName>
        <fullName evidence="12">Alpha-1,4-N-acetylglucosaminyltransferase</fullName>
    </recommendedName>
</protein>
<comment type="similarity">
    <text evidence="2">Belongs to the glycosyltransferase 32 family.</text>
</comment>
<keyword evidence="6" id="KW-0472">Membrane</keyword>
<feature type="compositionally biased region" description="Polar residues" evidence="7">
    <location>
        <begin position="9"/>
        <end position="25"/>
    </location>
</feature>
<comment type="subcellular location">
    <subcellularLocation>
        <location evidence="1">Golgi apparatus membrane</location>
        <topology evidence="1">Single-pass type II membrane protein</topology>
    </subcellularLocation>
</comment>
<gene>
    <name evidence="10" type="ORF">RIMI_LOCUS22559024</name>
</gene>
<accession>A0ABN9MM48</accession>
<keyword evidence="3" id="KW-0328">Glycosyltransferase</keyword>
<feature type="domain" description="Tc1-like transposase DDE" evidence="9">
    <location>
        <begin position="341"/>
        <end position="403"/>
    </location>
</feature>
<evidence type="ECO:0000259" key="8">
    <source>
        <dbReference type="Pfam" id="PF04572"/>
    </source>
</evidence>
<dbReference type="InterPro" id="IPR051981">
    <property type="entry name" value="Glycosyltransf_32"/>
</dbReference>
<organism evidence="10 11">
    <name type="scientific">Ranitomeya imitator</name>
    <name type="common">mimic poison frog</name>
    <dbReference type="NCBI Taxonomy" id="111125"/>
    <lineage>
        <taxon>Eukaryota</taxon>
        <taxon>Metazoa</taxon>
        <taxon>Chordata</taxon>
        <taxon>Craniata</taxon>
        <taxon>Vertebrata</taxon>
        <taxon>Euteleostomi</taxon>
        <taxon>Amphibia</taxon>
        <taxon>Batrachia</taxon>
        <taxon>Anura</taxon>
        <taxon>Neobatrachia</taxon>
        <taxon>Hyloidea</taxon>
        <taxon>Dendrobatidae</taxon>
        <taxon>Dendrobatinae</taxon>
        <taxon>Ranitomeya</taxon>
    </lineage>
</organism>
<evidence type="ECO:0000256" key="5">
    <source>
        <dbReference type="ARBA" id="ARBA00023034"/>
    </source>
</evidence>
<evidence type="ECO:0000256" key="4">
    <source>
        <dbReference type="ARBA" id="ARBA00022679"/>
    </source>
</evidence>
<dbReference type="Pfam" id="PF04572">
    <property type="entry name" value="Gb3_synth"/>
    <property type="match status" value="1"/>
</dbReference>
<dbReference type="Gene3D" id="3.90.550.20">
    <property type="match status" value="1"/>
</dbReference>
<feature type="region of interest" description="Disordered" evidence="7">
    <location>
        <begin position="1"/>
        <end position="28"/>
    </location>
</feature>
<evidence type="ECO:0000256" key="2">
    <source>
        <dbReference type="ARBA" id="ARBA00009003"/>
    </source>
</evidence>
<dbReference type="Gene3D" id="3.30.420.10">
    <property type="entry name" value="Ribonuclease H-like superfamily/Ribonuclease H"/>
    <property type="match status" value="1"/>
</dbReference>
<dbReference type="Pfam" id="PF04488">
    <property type="entry name" value="Gly_transf_sug"/>
    <property type="match status" value="1"/>
</dbReference>
<dbReference type="Pfam" id="PF13358">
    <property type="entry name" value="DDE_3"/>
    <property type="match status" value="1"/>
</dbReference>
<evidence type="ECO:0000313" key="11">
    <source>
        <dbReference type="Proteomes" id="UP001176940"/>
    </source>
</evidence>
<dbReference type="EMBL" id="CAUEEQ010078668">
    <property type="protein sequence ID" value="CAJ0967841.1"/>
    <property type="molecule type" value="Genomic_DNA"/>
</dbReference>
<dbReference type="InterPro" id="IPR036397">
    <property type="entry name" value="RNaseH_sf"/>
</dbReference>
<dbReference type="PANTHER" id="PTHR12042">
    <property type="entry name" value="LACTOSYLCERAMIDE 4-ALPHA-GALACTOSYLTRANSFERASE ALPHA- 1,4-GALACTOSYLTRANSFERASE"/>
    <property type="match status" value="1"/>
</dbReference>
<feature type="domain" description="Alpha 1,4-glycosyltransferase" evidence="8">
    <location>
        <begin position="204"/>
        <end position="328"/>
    </location>
</feature>
<evidence type="ECO:0000256" key="7">
    <source>
        <dbReference type="SAM" id="MobiDB-lite"/>
    </source>
</evidence>
<name>A0ABN9MM48_9NEOB</name>
<dbReference type="InterPro" id="IPR038717">
    <property type="entry name" value="Tc1-like_DDE_dom"/>
</dbReference>
<sequence length="417" mass="48471">MHEERNSSIRKSWSNITNVPSTKESSFQEKMLLRTSNPPSTTTFNVTLRSPSEILKEGDGIIFLESTDRMQPPSLVLCAIESAARVYKNRPVAFFMKGLSNTDIEETVKKNFPALSSLSNVYFFPLSMEDILTDTPLHSWYQKIDPQKQSYWTHVSSDACRLALIWKHGGIYLDTDVISIRTIPIKDFLAAQSSQFSSNGIFGFSSHHVFTQTCMVDFVKNYDSTIWGNQGPHLFTEVLKKVCEIPKFIDTEDVMCGNITFFNPKRFYPIPYPAWRKYFQIWDRLSTFNDSFALHLWNFMNKEKLSMAPGSNTLAEYLYKEYCPSTYGTLLRTRELKMKRGWVFQHDNDSKHTARATKEWLRKKHFKVLEWPSQSPDLNPIENLWRELKVRVAKRKAKDITALEEICMEEWANIPTT</sequence>